<dbReference type="AlphaFoldDB" id="A0A927UEL0"/>
<comment type="caution">
    <text evidence="2">The sequence shown here is derived from an EMBL/GenBank/DDBJ whole genome shotgun (WGS) entry which is preliminary data.</text>
</comment>
<dbReference type="EMBL" id="SVER01000044">
    <property type="protein sequence ID" value="MBE5920678.1"/>
    <property type="molecule type" value="Genomic_DNA"/>
</dbReference>
<name>A0A927UEL0_9FIRM</name>
<evidence type="ECO:0000256" key="1">
    <source>
        <dbReference type="SAM" id="SignalP"/>
    </source>
</evidence>
<feature type="signal peptide" evidence="1">
    <location>
        <begin position="1"/>
        <end position="31"/>
    </location>
</feature>
<proteinExistence type="predicted"/>
<feature type="chain" id="PRO_5038526593" evidence="1">
    <location>
        <begin position="32"/>
        <end position="896"/>
    </location>
</feature>
<organism evidence="2 3">
    <name type="scientific">Pseudobutyrivibrio ruminis</name>
    <dbReference type="NCBI Taxonomy" id="46206"/>
    <lineage>
        <taxon>Bacteria</taxon>
        <taxon>Bacillati</taxon>
        <taxon>Bacillota</taxon>
        <taxon>Clostridia</taxon>
        <taxon>Lachnospirales</taxon>
        <taxon>Lachnospiraceae</taxon>
        <taxon>Pseudobutyrivibrio</taxon>
    </lineage>
</organism>
<dbReference type="Proteomes" id="UP000766246">
    <property type="component" value="Unassembled WGS sequence"/>
</dbReference>
<evidence type="ECO:0000313" key="3">
    <source>
        <dbReference type="Proteomes" id="UP000766246"/>
    </source>
</evidence>
<gene>
    <name evidence="2" type="ORF">E7272_12675</name>
</gene>
<sequence>MKKLNGNNLINKKVFAKRIITLSLAASSVFTAVPMTTLSASAEEASFSFIPFRSDYLSYLSDHSSEASSENIYIWCKMLGEQINGGGQASAGNWFSTYHSEVVLPGGKYLSDSAAASQPLYKTDGTSNPLYDQLIANLITANKSTFLNSWINGYSSQGVTYLNGTQGKQSFINFFDKESSQFPQTSNAIVEYTKTTEGMNWLNQYSYAKTGNNENTVGVTLLKMLCVNWDSLNANQINWCKAYLPYMLQNYAAQGNNAIASSSKNPYLYDFMARSVNGAQYTGTKAVAGAVSANGVSIGNVAAGTSLQQEFFNYVVASKEGVGTFLQNTIGGGTFTAYTPQKTVSGISLANVSAVTTLFAGDADVMYDSAHINLDYDWWAHGLWLTTPEAASVGKQSANSSFNTAYKLIMNNSTAKAAYLDWTSRFKGKSNLTISWNSSYLTNYSYSGPGDSFNSATKGVTFYYYADGHTNEGRNTTNGSRDLYFTWKCGTSTGEWGNNTSWDPGALQWNGQTLMTGWNMGRVPGKGFDNVQAFAGNKKAANMVFNFKQPIDYGANTITVSFTGAALTCSGTSGINVYLIGNNGGKKQSLGTTGNAVFKITDDEWKTNTEWKLKVEIPNNTMQQYVNYGIRTNANTMGLQITGLTEKWDGAKKCVAGHTWNDWTYSYATNWNNWSSANAENKETWKVTVSHTCKANNVHQESEIIRPVITSDSNYYYYTYTPTSVSLAAWTEKVARNDIGSGTQSYTSFNNSNFSGAATKTSSATSYVVGHNRKDVANIIAASEASGLLVVNTGIIKSNVKSISVDVQGQATVQLRNSNGLIATGSGKDTVTLDVSKLSVAEKKNCYLQISYRNSESRITYVNETSQTGIITTGNASQYAGSVTTTASVKAIKINY</sequence>
<protein>
    <submittedName>
        <fullName evidence="2">Uncharacterized protein</fullName>
    </submittedName>
</protein>
<keyword evidence="1" id="KW-0732">Signal</keyword>
<accession>A0A927UEL0</accession>
<reference evidence="2" key="1">
    <citation type="submission" date="2019-04" db="EMBL/GenBank/DDBJ databases">
        <title>Evolution of Biomass-Degrading Anaerobic Consortia Revealed by Metagenomics.</title>
        <authorList>
            <person name="Peng X."/>
        </authorList>
    </citation>
    <scope>NUCLEOTIDE SEQUENCE</scope>
    <source>
        <strain evidence="2">SIG311</strain>
    </source>
</reference>
<evidence type="ECO:0000313" key="2">
    <source>
        <dbReference type="EMBL" id="MBE5920678.1"/>
    </source>
</evidence>